<evidence type="ECO:0008006" key="4">
    <source>
        <dbReference type="Google" id="ProtNLM"/>
    </source>
</evidence>
<gene>
    <name evidence="2" type="ORF">N800_05810</name>
</gene>
<feature type="chain" id="PRO_5001962430" description="DUF4124 domain-containing protein" evidence="1">
    <location>
        <begin position="24"/>
        <end position="217"/>
    </location>
</feature>
<dbReference type="OrthoDB" id="5966355at2"/>
<dbReference type="Proteomes" id="UP000029998">
    <property type="component" value="Unassembled WGS sequence"/>
</dbReference>
<organism evidence="2 3">
    <name type="scientific">Lysobacter daejeonensis GH1-9</name>
    <dbReference type="NCBI Taxonomy" id="1385517"/>
    <lineage>
        <taxon>Bacteria</taxon>
        <taxon>Pseudomonadati</taxon>
        <taxon>Pseudomonadota</taxon>
        <taxon>Gammaproteobacteria</taxon>
        <taxon>Lysobacterales</taxon>
        <taxon>Lysobacteraceae</taxon>
        <taxon>Aerolutibacter</taxon>
    </lineage>
</organism>
<feature type="signal peptide" evidence="1">
    <location>
        <begin position="1"/>
        <end position="23"/>
    </location>
</feature>
<evidence type="ECO:0000256" key="1">
    <source>
        <dbReference type="SAM" id="SignalP"/>
    </source>
</evidence>
<comment type="caution">
    <text evidence="2">The sequence shown here is derived from an EMBL/GenBank/DDBJ whole genome shotgun (WGS) entry which is preliminary data.</text>
</comment>
<dbReference type="EMBL" id="AVPU01000018">
    <property type="protein sequence ID" value="KGM53974.1"/>
    <property type="molecule type" value="Genomic_DNA"/>
</dbReference>
<dbReference type="STRING" id="1385517.N800_05810"/>
<keyword evidence="3" id="KW-1185">Reference proteome</keyword>
<evidence type="ECO:0000313" key="3">
    <source>
        <dbReference type="Proteomes" id="UP000029998"/>
    </source>
</evidence>
<dbReference type="eggNOG" id="ENOG50321Q6">
    <property type="taxonomic scope" value="Bacteria"/>
</dbReference>
<sequence length="217" mass="23251">MNTKSTALAAGLLMALTAAPVTAQQAGGKKLYCWNENGRKVCGDALPASAADSARTEISAKSGLKTGQVARALTDAERAAAAQQAEAERQAAIVEEERQRREHAMVESYTNEEELMRAFEHRITLLDETVKASSLGVTGLRQSLVSLLQRASEAELAGRPVPAPLAASIQTQHQQLLRQQAALVRQRGERAAIDGELASALKRYRELKMPVTPPNGG</sequence>
<accession>A0A0A0ETX3</accession>
<reference evidence="2 3" key="1">
    <citation type="submission" date="2013-08" db="EMBL/GenBank/DDBJ databases">
        <title>Genome sequencing of Lysobacter.</title>
        <authorList>
            <person name="Zhang S."/>
            <person name="Wang G."/>
        </authorList>
    </citation>
    <scope>NUCLEOTIDE SEQUENCE [LARGE SCALE GENOMIC DNA]</scope>
    <source>
        <strain evidence="2 3">GH1-9</strain>
    </source>
</reference>
<name>A0A0A0ETX3_9GAMM</name>
<dbReference type="AlphaFoldDB" id="A0A0A0ETX3"/>
<keyword evidence="1" id="KW-0732">Signal</keyword>
<proteinExistence type="predicted"/>
<protein>
    <recommendedName>
        <fullName evidence="4">DUF4124 domain-containing protein</fullName>
    </recommendedName>
</protein>
<dbReference type="RefSeq" id="WP_036138086.1">
    <property type="nucleotide sequence ID" value="NZ_AVPU01000018.1"/>
</dbReference>
<evidence type="ECO:0000313" key="2">
    <source>
        <dbReference type="EMBL" id="KGM53974.1"/>
    </source>
</evidence>